<gene>
    <name evidence="2" type="ORF">PSTEL_24960</name>
</gene>
<dbReference type="KEGG" id="pste:PSTEL_24960"/>
<dbReference type="Proteomes" id="UP000029507">
    <property type="component" value="Chromosome"/>
</dbReference>
<dbReference type="InterPro" id="IPR000182">
    <property type="entry name" value="GNAT_dom"/>
</dbReference>
<sequence>MQFRAVTYEDARFLFELRNQPSVRDYSFHSDLIQWEDHKGWLEKALENNNLRIFIILNDCNELVGMFRLEQKEPSLVIISIAIDELQRGKGFGFMAIKESIVICKQLFGAVTLRAYIKSENVISFKAFHKAGFQKNELFMDYHC</sequence>
<organism evidence="2 3">
    <name type="scientific">Paenibacillus stellifer</name>
    <dbReference type="NCBI Taxonomy" id="169760"/>
    <lineage>
        <taxon>Bacteria</taxon>
        <taxon>Bacillati</taxon>
        <taxon>Bacillota</taxon>
        <taxon>Bacilli</taxon>
        <taxon>Bacillales</taxon>
        <taxon>Paenibacillaceae</taxon>
        <taxon>Paenibacillus</taxon>
    </lineage>
</organism>
<dbReference type="HOGENOM" id="CLU_013985_29_0_9"/>
<dbReference type="Gene3D" id="3.40.630.30">
    <property type="match status" value="1"/>
</dbReference>
<dbReference type="PANTHER" id="PTHR43415:SF3">
    <property type="entry name" value="GNAT-FAMILY ACETYLTRANSFERASE"/>
    <property type="match status" value="1"/>
</dbReference>
<evidence type="ECO:0000313" key="2">
    <source>
        <dbReference type="EMBL" id="AIQ65874.1"/>
    </source>
</evidence>
<dbReference type="InterPro" id="IPR016181">
    <property type="entry name" value="Acyl_CoA_acyltransferase"/>
</dbReference>
<dbReference type="GO" id="GO:0016747">
    <property type="term" value="F:acyltransferase activity, transferring groups other than amino-acyl groups"/>
    <property type="evidence" value="ECO:0007669"/>
    <property type="project" value="InterPro"/>
</dbReference>
<evidence type="ECO:0000313" key="3">
    <source>
        <dbReference type="Proteomes" id="UP000029507"/>
    </source>
</evidence>
<dbReference type="EMBL" id="CP009286">
    <property type="protein sequence ID" value="AIQ65874.1"/>
    <property type="molecule type" value="Genomic_DNA"/>
</dbReference>
<proteinExistence type="predicted"/>
<dbReference type="Pfam" id="PF13302">
    <property type="entry name" value="Acetyltransf_3"/>
    <property type="match status" value="1"/>
</dbReference>
<keyword evidence="3" id="KW-1185">Reference proteome</keyword>
<dbReference type="AlphaFoldDB" id="A0A089NAI5"/>
<dbReference type="PANTHER" id="PTHR43415">
    <property type="entry name" value="SPERMIDINE N(1)-ACETYLTRANSFERASE"/>
    <property type="match status" value="1"/>
</dbReference>
<evidence type="ECO:0000259" key="1">
    <source>
        <dbReference type="PROSITE" id="PS51186"/>
    </source>
</evidence>
<protein>
    <recommendedName>
        <fullName evidence="1">N-acetyltransferase domain-containing protein</fullName>
    </recommendedName>
</protein>
<reference evidence="2 3" key="1">
    <citation type="submission" date="2014-08" db="EMBL/GenBank/DDBJ databases">
        <title>Comparative genomics of the Paenibacillus odorifer group.</title>
        <authorList>
            <person name="den Bakker H.C."/>
            <person name="Tsai Y.-C."/>
            <person name="Martin N."/>
            <person name="Korlach J."/>
            <person name="Wiedmann M."/>
        </authorList>
    </citation>
    <scope>NUCLEOTIDE SEQUENCE [LARGE SCALE GENOMIC DNA]</scope>
    <source>
        <strain evidence="2 3">DSM 14472</strain>
    </source>
</reference>
<dbReference type="SUPFAM" id="SSF55729">
    <property type="entry name" value="Acyl-CoA N-acyltransferases (Nat)"/>
    <property type="match status" value="1"/>
</dbReference>
<name>A0A089NAI5_9BACL</name>
<feature type="domain" description="N-acetyltransferase" evidence="1">
    <location>
        <begin position="1"/>
        <end position="144"/>
    </location>
</feature>
<accession>A0A089NAI5</accession>
<dbReference type="STRING" id="169760.PSTEL_24960"/>
<dbReference type="PROSITE" id="PS51186">
    <property type="entry name" value="GNAT"/>
    <property type="match status" value="1"/>
</dbReference>